<accession>A0A1G6GRE4</accession>
<dbReference type="STRING" id="1612202.SAMN05421734_101437"/>
<dbReference type="AlphaFoldDB" id="A0A1G6GRE4"/>
<dbReference type="OrthoDB" id="5314016at2"/>
<dbReference type="InterPro" id="IPR018573">
    <property type="entry name" value="Restrct_endonuc_II_AlwI"/>
</dbReference>
<reference evidence="2" key="1">
    <citation type="submission" date="2016-09" db="EMBL/GenBank/DDBJ databases">
        <authorList>
            <person name="Varghese N."/>
            <person name="Submissions S."/>
        </authorList>
    </citation>
    <scope>NUCLEOTIDE SEQUENCE [LARGE SCALE GENOMIC DNA]</scope>
    <source>
        <strain evidence="2">S5</strain>
    </source>
</reference>
<organism evidence="1 2">
    <name type="scientific">Pelagirhabdus alkalitolerans</name>
    <dbReference type="NCBI Taxonomy" id="1612202"/>
    <lineage>
        <taxon>Bacteria</taxon>
        <taxon>Bacillati</taxon>
        <taxon>Bacillota</taxon>
        <taxon>Bacilli</taxon>
        <taxon>Bacillales</taxon>
        <taxon>Bacillaceae</taxon>
        <taxon>Pelagirhabdus</taxon>
    </lineage>
</organism>
<evidence type="ECO:0000313" key="2">
    <source>
        <dbReference type="Proteomes" id="UP000242949"/>
    </source>
</evidence>
<evidence type="ECO:0000313" key="1">
    <source>
        <dbReference type="EMBL" id="SDB84612.1"/>
    </source>
</evidence>
<dbReference type="EMBL" id="FMYI01000001">
    <property type="protein sequence ID" value="SDB84612.1"/>
    <property type="molecule type" value="Genomic_DNA"/>
</dbReference>
<proteinExistence type="predicted"/>
<protein>
    <submittedName>
        <fullName evidence="1">AlwI restriction endonuclease</fullName>
    </submittedName>
</protein>
<dbReference type="RefSeq" id="WP_090792547.1">
    <property type="nucleotide sequence ID" value="NZ_FMYI01000001.1"/>
</dbReference>
<dbReference type="CDD" id="cd22316">
    <property type="entry name" value="BspD6I-like"/>
    <property type="match status" value="1"/>
</dbReference>
<dbReference type="GO" id="GO:0004519">
    <property type="term" value="F:endonuclease activity"/>
    <property type="evidence" value="ECO:0007669"/>
    <property type="project" value="UniProtKB-KW"/>
</dbReference>
<sequence length="565" mass="64623">MERAWYIGNTTIRNAKRLKDGLTILVRSSLHGNLVGKKAEQEFARLLHESGVVYLKRLDESKNSDVSDVGRKWRAALMQLGFITPSPSIVKNSKLKVYPYCVTSNGRRLIKVDSLPEEQECFLRALLAYQIPSEIENHNGAVFSPLRIVLEILEELKKQGLDSSISKDEMASFVQVTRDIESVKKVVNNISQFRSEANKSVNRKQYVRKVRESVADCLSSQSSQTLLDYADSNFRYLKLTGLFAEDGRKIRIAKHKTTIVKQIAYMPFEPISSTNYLNTLWNGANLPTDNTPEAIEAIETILSHIKENGEHIDVPDLYSMEVEDLSQLRLKLEGELFKILEYKFAENQIYEWKDILAYLRALTVPIRRGSIVPQGEGPAYLEWALWRAFLAINSLENKPWEARRFKVDQEFLPVGTAPGNGPDIIFEFEDFVIVGEVTLTSSSRQEAVEGEPVRRHVADLVDQYENIGKRVYGLFMANNIDTNTAETFRIGVWYRNDDSRMALQIVPMTLNQFADLFEAGFSKTNRLLSSQVEQTLRDCLVESNNDAPEWKRRIDMQIKRSIQHI</sequence>
<dbReference type="Proteomes" id="UP000242949">
    <property type="component" value="Unassembled WGS sequence"/>
</dbReference>
<name>A0A1G6GRE4_9BACI</name>
<keyword evidence="1" id="KW-0255">Endonuclease</keyword>
<keyword evidence="1" id="KW-0540">Nuclease</keyword>
<dbReference type="Gene3D" id="3.40.91.50">
    <property type="match status" value="1"/>
</dbReference>
<keyword evidence="2" id="KW-1185">Reference proteome</keyword>
<keyword evidence="1" id="KW-0378">Hydrolase</keyword>
<dbReference type="Pfam" id="PF09491">
    <property type="entry name" value="RE_AlwI"/>
    <property type="match status" value="1"/>
</dbReference>
<gene>
    <name evidence="1" type="ORF">SAMN05421734_101437</name>
</gene>